<keyword evidence="2" id="KW-1185">Reference proteome</keyword>
<dbReference type="AlphaFoldDB" id="A0AAJ2JZG5"/>
<dbReference type="EMBL" id="JAVYAA010000008">
    <property type="protein sequence ID" value="MDT8979698.1"/>
    <property type="molecule type" value="Genomic_DNA"/>
</dbReference>
<reference evidence="2" key="1">
    <citation type="submission" date="2023-09" db="EMBL/GenBank/DDBJ databases">
        <title>Paenibacillus sp. chi10 Genome sequencing and assembly.</title>
        <authorList>
            <person name="Kim I."/>
        </authorList>
    </citation>
    <scope>NUCLEOTIDE SEQUENCE [LARGE SCALE GENOMIC DNA]</scope>
    <source>
        <strain evidence="2">chi10</strain>
    </source>
</reference>
<dbReference type="RefSeq" id="WP_260612424.1">
    <property type="nucleotide sequence ID" value="NZ_JAVYAA010000008.1"/>
</dbReference>
<comment type="caution">
    <text evidence="1">The sequence shown here is derived from an EMBL/GenBank/DDBJ whole genome shotgun (WGS) entry which is preliminary data.</text>
</comment>
<organism evidence="1 2">
    <name type="scientific">Paenibacillus suaedae</name>
    <dbReference type="NCBI Taxonomy" id="3077233"/>
    <lineage>
        <taxon>Bacteria</taxon>
        <taxon>Bacillati</taxon>
        <taxon>Bacillota</taxon>
        <taxon>Bacilli</taxon>
        <taxon>Bacillales</taxon>
        <taxon>Paenibacillaceae</taxon>
        <taxon>Paenibacillus</taxon>
    </lineage>
</organism>
<sequence>MSEQFKQNKGNKYAHQKKHADAVLSKNFKHPGEKNHWEFHNK</sequence>
<proteinExistence type="predicted"/>
<name>A0AAJ2JZG5_9BACL</name>
<protein>
    <submittedName>
        <fullName evidence="1">Uncharacterized protein</fullName>
    </submittedName>
</protein>
<dbReference type="Proteomes" id="UP001250538">
    <property type="component" value="Unassembled WGS sequence"/>
</dbReference>
<gene>
    <name evidence="1" type="ORF">RQP50_26035</name>
</gene>
<accession>A0AAJ2JZG5</accession>
<evidence type="ECO:0000313" key="2">
    <source>
        <dbReference type="Proteomes" id="UP001250538"/>
    </source>
</evidence>
<evidence type="ECO:0000313" key="1">
    <source>
        <dbReference type="EMBL" id="MDT8979698.1"/>
    </source>
</evidence>